<keyword evidence="3" id="KW-0560">Oxidoreductase</keyword>
<reference evidence="6" key="1">
    <citation type="submission" date="2021-10" db="EMBL/GenBank/DDBJ databases">
        <title>Tropical sea cucumber genome reveals ecological adaptation and Cuvierian tubules defense mechanism.</title>
        <authorList>
            <person name="Chen T."/>
        </authorList>
    </citation>
    <scope>NUCLEOTIDE SEQUENCE</scope>
    <source>
        <strain evidence="6">Nanhai2018</strain>
        <tissue evidence="6">Muscle</tissue>
    </source>
</reference>
<organism evidence="6 7">
    <name type="scientific">Holothuria leucospilota</name>
    <name type="common">Black long sea cucumber</name>
    <name type="synonym">Mertensiothuria leucospilota</name>
    <dbReference type="NCBI Taxonomy" id="206669"/>
    <lineage>
        <taxon>Eukaryota</taxon>
        <taxon>Metazoa</taxon>
        <taxon>Echinodermata</taxon>
        <taxon>Eleutherozoa</taxon>
        <taxon>Echinozoa</taxon>
        <taxon>Holothuroidea</taxon>
        <taxon>Aspidochirotacea</taxon>
        <taxon>Aspidochirotida</taxon>
        <taxon>Holothuriidae</taxon>
        <taxon>Holothuria</taxon>
    </lineage>
</organism>
<dbReference type="EMBL" id="JAIZAY010000021">
    <property type="protein sequence ID" value="KAJ8021492.1"/>
    <property type="molecule type" value="Genomic_DNA"/>
</dbReference>
<evidence type="ECO:0000256" key="1">
    <source>
        <dbReference type="ARBA" id="ARBA00006787"/>
    </source>
</evidence>
<comment type="cofactor">
    <cofactor evidence="5">
        <name>Fe(2+)</name>
        <dbReference type="ChEBI" id="CHEBI:29033"/>
    </cofactor>
    <text evidence="5">Binds 1 Fe(2+) ion per subunit.</text>
</comment>
<dbReference type="GO" id="GO:0016121">
    <property type="term" value="P:carotene catabolic process"/>
    <property type="evidence" value="ECO:0007669"/>
    <property type="project" value="TreeGrafter"/>
</dbReference>
<comment type="caution">
    <text evidence="6">The sequence shown here is derived from an EMBL/GenBank/DDBJ whole genome shotgun (WGS) entry which is preliminary data.</text>
</comment>
<feature type="binding site" evidence="5">
    <location>
        <position position="252"/>
    </location>
    <ligand>
        <name>Fe cation</name>
        <dbReference type="ChEBI" id="CHEBI:24875"/>
        <note>catalytic</note>
    </ligand>
</feature>
<accession>A0A9Q0YJM9</accession>
<name>A0A9Q0YJM9_HOLLE</name>
<dbReference type="OrthoDB" id="1069523at2759"/>
<comment type="similarity">
    <text evidence="1">Belongs to the carotenoid oxygenase family.</text>
</comment>
<dbReference type="InterPro" id="IPR004294">
    <property type="entry name" value="Carotenoid_Oase"/>
</dbReference>
<dbReference type="GO" id="GO:0003834">
    <property type="term" value="F:beta-carotene 15,15'-dioxygenase activity"/>
    <property type="evidence" value="ECO:0007669"/>
    <property type="project" value="TreeGrafter"/>
</dbReference>
<evidence type="ECO:0000256" key="4">
    <source>
        <dbReference type="ARBA" id="ARBA00023004"/>
    </source>
</evidence>
<evidence type="ECO:0000313" key="6">
    <source>
        <dbReference type="EMBL" id="KAJ8021492.1"/>
    </source>
</evidence>
<sequence length="531" mass="59363">MSKIMKNSFSPQRKEDKPISAANLVNSVEETPTRVESKVIGTIPDWISGDLFRNGPGKFEAGDDKVGHLFDGFALMHKFEIAKGKVFYSSRFLRGEAYTKAMAQNRIVISGFGTSALPDPCKSIFSRFFSFFQPPPASDNCNVNYMQIGEDFYALTESPRFVKVNPEVLQTEHEHDIRKYVAVHVATAHPHYGDDQTVYNMGSSFGGQSFYNIIKIPPPNPAYSGSTTDPLKKASVLCKIPASSSLYPSYFHSFAITPNYIVFLEQPLTINIFKIVFARILGQNFASCINYTPSSFAKFYVIRLEDGAILPQKYTADAFFCFHHINAFEDDGHLVVDLCAYDDIRVIFGTYMDVLKRGNGSVSNAFAKRFILPMVDGTDELSKENLVSLDYCEASAYLLEDGSIQCTPETLSQGQNVELPRINYEQYNGQKYRYFYSLSGDVQKIVKVDTVKKSFKLWEDPSCYPSEPVFVPRPGAEEEDDGVVLSSVIDLKGTGRPPFLVVLDAKSFTELARAEIPAGVPKSFHGIFIQK</sequence>
<dbReference type="GO" id="GO:0010436">
    <property type="term" value="F:carotenoid dioxygenase activity"/>
    <property type="evidence" value="ECO:0007669"/>
    <property type="project" value="TreeGrafter"/>
</dbReference>
<evidence type="ECO:0000256" key="5">
    <source>
        <dbReference type="PIRSR" id="PIRSR604294-1"/>
    </source>
</evidence>
<keyword evidence="2 5" id="KW-0479">Metal-binding</keyword>
<feature type="binding site" evidence="5">
    <location>
        <position position="323"/>
    </location>
    <ligand>
        <name>Fe cation</name>
        <dbReference type="ChEBI" id="CHEBI:24875"/>
        <note>catalytic</note>
    </ligand>
</feature>
<gene>
    <name evidence="6" type="ORF">HOLleu_38722</name>
</gene>
<proteinExistence type="inferred from homology"/>
<feature type="binding site" evidence="5">
    <location>
        <position position="189"/>
    </location>
    <ligand>
        <name>Fe cation</name>
        <dbReference type="ChEBI" id="CHEBI:24875"/>
        <note>catalytic</note>
    </ligand>
</feature>
<dbReference type="PANTHER" id="PTHR10543">
    <property type="entry name" value="BETA-CAROTENE DIOXYGENASE"/>
    <property type="match status" value="1"/>
</dbReference>
<feature type="binding site" evidence="5">
    <location>
        <position position="525"/>
    </location>
    <ligand>
        <name>Fe cation</name>
        <dbReference type="ChEBI" id="CHEBI:24875"/>
        <note>catalytic</note>
    </ligand>
</feature>
<dbReference type="PANTHER" id="PTHR10543:SF24">
    <property type="entry name" value="CAROTENOID ISOMEROOXYGENASE"/>
    <property type="match status" value="1"/>
</dbReference>
<protein>
    <submittedName>
        <fullName evidence="6">Beta,beta-carotene 9',10'-oxygenase</fullName>
    </submittedName>
</protein>
<evidence type="ECO:0000313" key="7">
    <source>
        <dbReference type="Proteomes" id="UP001152320"/>
    </source>
</evidence>
<dbReference type="GO" id="GO:0042574">
    <property type="term" value="P:retinal metabolic process"/>
    <property type="evidence" value="ECO:0007669"/>
    <property type="project" value="TreeGrafter"/>
</dbReference>
<keyword evidence="7" id="KW-1185">Reference proteome</keyword>
<evidence type="ECO:0000256" key="3">
    <source>
        <dbReference type="ARBA" id="ARBA00023002"/>
    </source>
</evidence>
<evidence type="ECO:0000256" key="2">
    <source>
        <dbReference type="ARBA" id="ARBA00022723"/>
    </source>
</evidence>
<keyword evidence="4 5" id="KW-0408">Iron</keyword>
<dbReference type="Proteomes" id="UP001152320">
    <property type="component" value="Chromosome 21"/>
</dbReference>
<dbReference type="GO" id="GO:0046872">
    <property type="term" value="F:metal ion binding"/>
    <property type="evidence" value="ECO:0007669"/>
    <property type="project" value="UniProtKB-KW"/>
</dbReference>
<dbReference type="Pfam" id="PF03055">
    <property type="entry name" value="RPE65"/>
    <property type="match status" value="1"/>
</dbReference>
<dbReference type="AlphaFoldDB" id="A0A9Q0YJM9"/>